<feature type="region of interest" description="Disordered" evidence="1">
    <location>
        <begin position="273"/>
        <end position="294"/>
    </location>
</feature>
<dbReference type="PANTHER" id="PTHR33490">
    <property type="entry name" value="BLR5614 PROTEIN-RELATED"/>
    <property type="match status" value="1"/>
</dbReference>
<evidence type="ECO:0000313" key="6">
    <source>
        <dbReference type="Proteomes" id="UP000548685"/>
    </source>
</evidence>
<dbReference type="Pfam" id="PF01841">
    <property type="entry name" value="Transglut_core"/>
    <property type="match status" value="1"/>
</dbReference>
<name>A0A6I4ULT6_9SPHN</name>
<evidence type="ECO:0000313" key="5">
    <source>
        <dbReference type="Proteomes" id="UP000430021"/>
    </source>
</evidence>
<feature type="domain" description="Transglutaminase-like" evidence="2">
    <location>
        <begin position="163"/>
        <end position="227"/>
    </location>
</feature>
<evidence type="ECO:0000256" key="1">
    <source>
        <dbReference type="SAM" id="MobiDB-lite"/>
    </source>
</evidence>
<sequence>MSKLTLSIRHTTHYAFTQPVVHALQRLRLTPKETQGQRIIDWRMTFDNAHAELQYDDQHFNHVTLIGLEPGAHEVTVTCEGVVETEDNAGVIGRHSGHLPLWSFLRQTPLTRAGAKLRGLLREVQGPADKAPLEFLHSLSDLIRDRITYEAGRTHSGTTAEEAVIHGFGVCQDHAHIFIGAARANGIPARYVSGYLMMDDRIQQEATHAWAEAHVEGLGWVGFDVSNGISPDPRYVRVATGSDYRDAAPVTGISFGGAADEVLTVGVAVEAKPSAGQSQSQGQGQSQSQGQSTQ</sequence>
<evidence type="ECO:0000313" key="3">
    <source>
        <dbReference type="EMBL" id="MBB3775483.1"/>
    </source>
</evidence>
<dbReference type="Gene3D" id="3.10.620.30">
    <property type="match status" value="1"/>
</dbReference>
<dbReference type="OrthoDB" id="9804023at2"/>
<proteinExistence type="predicted"/>
<evidence type="ECO:0000259" key="2">
    <source>
        <dbReference type="SMART" id="SM00460"/>
    </source>
</evidence>
<reference evidence="4 5" key="1">
    <citation type="submission" date="2019-12" db="EMBL/GenBank/DDBJ databases">
        <title>Genomic-based taxomic classification of the family Erythrobacteraceae.</title>
        <authorList>
            <person name="Xu L."/>
        </authorList>
    </citation>
    <scope>NUCLEOTIDE SEQUENCE [LARGE SCALE GENOMIC DNA]</scope>
    <source>
        <strain evidence="4 5">JCM 10282</strain>
    </source>
</reference>
<dbReference type="SUPFAM" id="SSF54001">
    <property type="entry name" value="Cysteine proteinases"/>
    <property type="match status" value="1"/>
</dbReference>
<organism evidence="4 5">
    <name type="scientific">Erythrobacter ramosus</name>
    <dbReference type="NCBI Taxonomy" id="35811"/>
    <lineage>
        <taxon>Bacteria</taxon>
        <taxon>Pseudomonadati</taxon>
        <taxon>Pseudomonadota</taxon>
        <taxon>Alphaproteobacteria</taxon>
        <taxon>Sphingomonadales</taxon>
        <taxon>Erythrobacteraceae</taxon>
        <taxon>Erythrobacter/Porphyrobacter group</taxon>
        <taxon>Erythrobacter</taxon>
    </lineage>
</organism>
<dbReference type="InterPro" id="IPR038765">
    <property type="entry name" value="Papain-like_cys_pep_sf"/>
</dbReference>
<dbReference type="SMART" id="SM00460">
    <property type="entry name" value="TGc"/>
    <property type="match status" value="1"/>
</dbReference>
<dbReference type="RefSeq" id="WP_160761458.1">
    <property type="nucleotide sequence ID" value="NZ_BAAADZ010000010.1"/>
</dbReference>
<dbReference type="AlphaFoldDB" id="A0A6I4ULT6"/>
<feature type="compositionally biased region" description="Low complexity" evidence="1">
    <location>
        <begin position="276"/>
        <end position="294"/>
    </location>
</feature>
<dbReference type="Proteomes" id="UP000430021">
    <property type="component" value="Unassembled WGS sequence"/>
</dbReference>
<gene>
    <name evidence="3" type="ORF">FHS52_001452</name>
    <name evidence="4" type="ORF">GRI59_12445</name>
</gene>
<dbReference type="InterPro" id="IPR002931">
    <property type="entry name" value="Transglutaminase-like"/>
</dbReference>
<dbReference type="EMBL" id="WTYB01000002">
    <property type="protein sequence ID" value="MXP39416.1"/>
    <property type="molecule type" value="Genomic_DNA"/>
</dbReference>
<dbReference type="PANTHER" id="PTHR33490:SF6">
    <property type="entry name" value="SLL1049 PROTEIN"/>
    <property type="match status" value="1"/>
</dbReference>
<keyword evidence="6" id="KW-1185">Reference proteome</keyword>
<reference evidence="3 6" key="2">
    <citation type="submission" date="2020-08" db="EMBL/GenBank/DDBJ databases">
        <title>Genomic Encyclopedia of Type Strains, Phase IV (KMG-IV): sequencing the most valuable type-strain genomes for metagenomic binning, comparative biology and taxonomic classification.</title>
        <authorList>
            <person name="Goeker M."/>
        </authorList>
    </citation>
    <scope>NUCLEOTIDE SEQUENCE [LARGE SCALE GENOMIC DNA]</scope>
    <source>
        <strain evidence="3 6">DSM 8510</strain>
    </source>
</reference>
<protein>
    <submittedName>
        <fullName evidence="4">Transglutaminase family protein</fullName>
    </submittedName>
    <submittedName>
        <fullName evidence="3">Transglutaminase-like putative cysteine protease</fullName>
    </submittedName>
</protein>
<dbReference type="InterPro" id="IPR013589">
    <property type="entry name" value="Bac_transglu_N"/>
</dbReference>
<comment type="caution">
    <text evidence="4">The sequence shown here is derived from an EMBL/GenBank/DDBJ whole genome shotgun (WGS) entry which is preliminary data.</text>
</comment>
<dbReference type="Proteomes" id="UP000548685">
    <property type="component" value="Unassembled WGS sequence"/>
</dbReference>
<evidence type="ECO:0000313" key="4">
    <source>
        <dbReference type="EMBL" id="MXP39416.1"/>
    </source>
</evidence>
<dbReference type="Pfam" id="PF08379">
    <property type="entry name" value="Bact_transglu_N"/>
    <property type="match status" value="1"/>
</dbReference>
<dbReference type="EMBL" id="JACICE010000002">
    <property type="protein sequence ID" value="MBB3775483.1"/>
    <property type="molecule type" value="Genomic_DNA"/>
</dbReference>
<accession>A0A6I4ULT6</accession>